<feature type="transmembrane region" description="Helical" evidence="7">
    <location>
        <begin position="119"/>
        <end position="145"/>
    </location>
</feature>
<keyword evidence="5 7" id="KW-1133">Transmembrane helix</keyword>
<accession>A0A9D1W1P2</accession>
<dbReference type="InterPro" id="IPR000326">
    <property type="entry name" value="PAP2/HPO"/>
</dbReference>
<evidence type="ECO:0000256" key="1">
    <source>
        <dbReference type="ARBA" id="ARBA00004651"/>
    </source>
</evidence>
<dbReference type="EMBL" id="DXEW01000026">
    <property type="protein sequence ID" value="HIX50637.1"/>
    <property type="molecule type" value="Genomic_DNA"/>
</dbReference>
<gene>
    <name evidence="9" type="ORF">H9851_05080</name>
</gene>
<evidence type="ECO:0000256" key="4">
    <source>
        <dbReference type="ARBA" id="ARBA00022801"/>
    </source>
</evidence>
<keyword evidence="4" id="KW-0378">Hydrolase</keyword>
<feature type="transmembrane region" description="Helical" evidence="7">
    <location>
        <begin position="157"/>
        <end position="179"/>
    </location>
</feature>
<dbReference type="AlphaFoldDB" id="A0A9D1W1P2"/>
<reference evidence="9" key="2">
    <citation type="submission" date="2021-04" db="EMBL/GenBank/DDBJ databases">
        <authorList>
            <person name="Gilroy R."/>
        </authorList>
    </citation>
    <scope>NUCLEOTIDE SEQUENCE</scope>
    <source>
        <strain evidence="9">2189</strain>
    </source>
</reference>
<keyword evidence="6 7" id="KW-0472">Membrane</keyword>
<dbReference type="Pfam" id="PF01569">
    <property type="entry name" value="PAP2"/>
    <property type="match status" value="1"/>
</dbReference>
<evidence type="ECO:0000256" key="5">
    <source>
        <dbReference type="ARBA" id="ARBA00022989"/>
    </source>
</evidence>
<dbReference type="InterPro" id="IPR036938">
    <property type="entry name" value="PAP2/HPO_sf"/>
</dbReference>
<dbReference type="PANTHER" id="PTHR14969">
    <property type="entry name" value="SPHINGOSINE-1-PHOSPHATE PHOSPHOHYDROLASE"/>
    <property type="match status" value="1"/>
</dbReference>
<evidence type="ECO:0000313" key="10">
    <source>
        <dbReference type="Proteomes" id="UP000886847"/>
    </source>
</evidence>
<dbReference type="PANTHER" id="PTHR14969:SF62">
    <property type="entry name" value="DECAPRENYLPHOSPHORYL-5-PHOSPHORIBOSE PHOSPHATASE RV3807C-RELATED"/>
    <property type="match status" value="1"/>
</dbReference>
<feature type="transmembrane region" description="Helical" evidence="7">
    <location>
        <begin position="29"/>
        <end position="53"/>
    </location>
</feature>
<dbReference type="GO" id="GO:0005886">
    <property type="term" value="C:plasma membrane"/>
    <property type="evidence" value="ECO:0007669"/>
    <property type="project" value="UniProtKB-SubCell"/>
</dbReference>
<comment type="subcellular location">
    <subcellularLocation>
        <location evidence="1">Cell membrane</location>
        <topology evidence="1">Multi-pass membrane protein</topology>
    </subcellularLocation>
</comment>
<comment type="caution">
    <text evidence="9">The sequence shown here is derived from an EMBL/GenBank/DDBJ whole genome shotgun (WGS) entry which is preliminary data.</text>
</comment>
<evidence type="ECO:0000259" key="8">
    <source>
        <dbReference type="SMART" id="SM00014"/>
    </source>
</evidence>
<name>A0A9D1W1P2_9FIRM</name>
<dbReference type="Proteomes" id="UP000886847">
    <property type="component" value="Unassembled WGS sequence"/>
</dbReference>
<organism evidence="9 10">
    <name type="scientific">Candidatus Borkfalkia faecavium</name>
    <dbReference type="NCBI Taxonomy" id="2838508"/>
    <lineage>
        <taxon>Bacteria</taxon>
        <taxon>Bacillati</taxon>
        <taxon>Bacillota</taxon>
        <taxon>Clostridia</taxon>
        <taxon>Christensenellales</taxon>
        <taxon>Christensenellaceae</taxon>
        <taxon>Candidatus Borkfalkia</taxon>
    </lineage>
</organism>
<evidence type="ECO:0000256" key="3">
    <source>
        <dbReference type="ARBA" id="ARBA00022692"/>
    </source>
</evidence>
<dbReference type="SUPFAM" id="SSF48317">
    <property type="entry name" value="Acid phosphatase/Vanadium-dependent haloperoxidase"/>
    <property type="match status" value="1"/>
</dbReference>
<evidence type="ECO:0000256" key="2">
    <source>
        <dbReference type="ARBA" id="ARBA00022475"/>
    </source>
</evidence>
<keyword evidence="2" id="KW-1003">Cell membrane</keyword>
<evidence type="ECO:0000313" key="9">
    <source>
        <dbReference type="EMBL" id="HIX50637.1"/>
    </source>
</evidence>
<keyword evidence="3 7" id="KW-0812">Transmembrane</keyword>
<feature type="domain" description="Phosphatidic acid phosphatase type 2/haloperoxidase" evidence="8">
    <location>
        <begin position="59"/>
        <end position="176"/>
    </location>
</feature>
<sequence>MAKMLSFDLSVARFANRIKQSIGRVLSPLCKVITFSGDGGITFIGISLLLVFFRTTRQAGLVSLLAMAIGTVIANAIVKPLVGRKRPFRTTISLFYKFWVDAGVLPAGGYSFPSGHTTAAMSFAAALFLCLPGGWVWLAFLIPIAMGFTRIYFGVHYATDVLAGMVLGLLCTLLGLFIFHRLLLWDAFADWANSASIV</sequence>
<dbReference type="GO" id="GO:0016787">
    <property type="term" value="F:hydrolase activity"/>
    <property type="evidence" value="ECO:0007669"/>
    <property type="project" value="UniProtKB-KW"/>
</dbReference>
<feature type="transmembrane region" description="Helical" evidence="7">
    <location>
        <begin position="59"/>
        <end position="82"/>
    </location>
</feature>
<proteinExistence type="predicted"/>
<evidence type="ECO:0000256" key="6">
    <source>
        <dbReference type="ARBA" id="ARBA00023136"/>
    </source>
</evidence>
<dbReference type="Gene3D" id="1.20.144.10">
    <property type="entry name" value="Phosphatidic acid phosphatase type 2/haloperoxidase"/>
    <property type="match status" value="1"/>
</dbReference>
<reference evidence="9" key="1">
    <citation type="journal article" date="2021" name="PeerJ">
        <title>Extensive microbial diversity within the chicken gut microbiome revealed by metagenomics and culture.</title>
        <authorList>
            <person name="Gilroy R."/>
            <person name="Ravi A."/>
            <person name="Getino M."/>
            <person name="Pursley I."/>
            <person name="Horton D.L."/>
            <person name="Alikhan N.F."/>
            <person name="Baker D."/>
            <person name="Gharbi K."/>
            <person name="Hall N."/>
            <person name="Watson M."/>
            <person name="Adriaenssens E.M."/>
            <person name="Foster-Nyarko E."/>
            <person name="Jarju S."/>
            <person name="Secka A."/>
            <person name="Antonio M."/>
            <person name="Oren A."/>
            <person name="Chaudhuri R.R."/>
            <person name="La Ragione R."/>
            <person name="Hildebrand F."/>
            <person name="Pallen M.J."/>
        </authorList>
    </citation>
    <scope>NUCLEOTIDE SEQUENCE</scope>
    <source>
        <strain evidence="9">2189</strain>
    </source>
</reference>
<dbReference type="SMART" id="SM00014">
    <property type="entry name" value="acidPPc"/>
    <property type="match status" value="1"/>
</dbReference>
<protein>
    <submittedName>
        <fullName evidence="9">Phosphatase PAP2 family protein</fullName>
    </submittedName>
</protein>
<evidence type="ECO:0000256" key="7">
    <source>
        <dbReference type="SAM" id="Phobius"/>
    </source>
</evidence>